<gene>
    <name evidence="1" type="ORF">P7079_00660</name>
</gene>
<sequence length="53" mass="6101">MERIDESFFRVRLDRATRLQAAYLRAMAELGPGPQKANAVAEVLDQTYDERCK</sequence>
<evidence type="ECO:0000313" key="1">
    <source>
        <dbReference type="EMBL" id="WFM83527.1"/>
    </source>
</evidence>
<organism evidence="1 2">
    <name type="scientific">Arcanobacterium canis</name>
    <dbReference type="NCBI Taxonomy" id="999183"/>
    <lineage>
        <taxon>Bacteria</taxon>
        <taxon>Bacillati</taxon>
        <taxon>Actinomycetota</taxon>
        <taxon>Actinomycetes</taxon>
        <taxon>Actinomycetales</taxon>
        <taxon>Actinomycetaceae</taxon>
        <taxon>Arcanobacterium</taxon>
    </lineage>
</organism>
<proteinExistence type="predicted"/>
<name>A0ABY8FYE9_9ACTO</name>
<dbReference type="Proteomes" id="UP001215216">
    <property type="component" value="Chromosome"/>
</dbReference>
<protein>
    <submittedName>
        <fullName evidence="1">Uncharacterized protein</fullName>
    </submittedName>
</protein>
<accession>A0ABY8FYE9</accession>
<dbReference type="RefSeq" id="WP_278012922.1">
    <property type="nucleotide sequence ID" value="NZ_CP121208.1"/>
</dbReference>
<reference evidence="1 2" key="1">
    <citation type="submission" date="2023-03" db="EMBL/GenBank/DDBJ databases">
        <title>Complete genome of Arcanobacterium canis strain DSM 25104 isolated in 2010 from a canine otitis externa in Germany.</title>
        <authorList>
            <person name="Borowiak M."/>
            <person name="Kreitlow A."/>
            <person name="Malorny B."/>
            <person name="Laemmler C."/>
            <person name="Prenger-Berninghoff E."/>
            <person name="Ploetz M."/>
            <person name="Abdulmawjood A."/>
        </authorList>
    </citation>
    <scope>NUCLEOTIDE SEQUENCE [LARGE SCALE GENOMIC DNA]</scope>
    <source>
        <strain evidence="1 2">DSM 25104</strain>
    </source>
</reference>
<evidence type="ECO:0000313" key="2">
    <source>
        <dbReference type="Proteomes" id="UP001215216"/>
    </source>
</evidence>
<dbReference type="EMBL" id="CP121208">
    <property type="protein sequence ID" value="WFM83527.1"/>
    <property type="molecule type" value="Genomic_DNA"/>
</dbReference>
<keyword evidence="2" id="KW-1185">Reference proteome</keyword>